<protein>
    <submittedName>
        <fullName evidence="1">Uncharacterized protein</fullName>
    </submittedName>
</protein>
<dbReference type="KEGG" id="nja:NSJP_1425"/>
<dbReference type="OrthoDB" id="9800380at2"/>
<keyword evidence="2" id="KW-1185">Reference proteome</keyword>
<dbReference type="EMBL" id="LT828648">
    <property type="protein sequence ID" value="SLM47597.1"/>
    <property type="molecule type" value="Genomic_DNA"/>
</dbReference>
<proteinExistence type="predicted"/>
<reference evidence="1 2" key="1">
    <citation type="submission" date="2017-03" db="EMBL/GenBank/DDBJ databases">
        <authorList>
            <person name="Afonso C.L."/>
            <person name="Miller P.J."/>
            <person name="Scott M.A."/>
            <person name="Spackman E."/>
            <person name="Goraichik I."/>
            <person name="Dimitrov K.M."/>
            <person name="Suarez D.L."/>
            <person name="Swayne D.E."/>
        </authorList>
    </citation>
    <scope>NUCLEOTIDE SEQUENCE [LARGE SCALE GENOMIC DNA]</scope>
    <source>
        <strain evidence="1">Genome sequencing of Nitrospira japonica strain NJ11</strain>
    </source>
</reference>
<evidence type="ECO:0000313" key="2">
    <source>
        <dbReference type="Proteomes" id="UP000192042"/>
    </source>
</evidence>
<gene>
    <name evidence="1" type="ORF">NSJP_1425</name>
</gene>
<name>A0A1W1I3J9_9BACT</name>
<dbReference type="RefSeq" id="WP_080886105.1">
    <property type="nucleotide sequence ID" value="NZ_LT828648.1"/>
</dbReference>
<evidence type="ECO:0000313" key="1">
    <source>
        <dbReference type="EMBL" id="SLM47597.1"/>
    </source>
</evidence>
<dbReference type="AlphaFoldDB" id="A0A1W1I3J9"/>
<organism evidence="1 2">
    <name type="scientific">Nitrospira japonica</name>
    <dbReference type="NCBI Taxonomy" id="1325564"/>
    <lineage>
        <taxon>Bacteria</taxon>
        <taxon>Pseudomonadati</taxon>
        <taxon>Nitrospirota</taxon>
        <taxon>Nitrospiria</taxon>
        <taxon>Nitrospirales</taxon>
        <taxon>Nitrospiraceae</taxon>
        <taxon>Nitrospira</taxon>
    </lineage>
</organism>
<sequence length="59" mass="6662">MATQVRSCSKCFQLMWLKQDDYELLDEETIRAKCPHCGSLVRFKLTSEGANATGPKMGH</sequence>
<accession>A0A1W1I3J9</accession>
<dbReference type="Proteomes" id="UP000192042">
    <property type="component" value="Chromosome I"/>
</dbReference>